<dbReference type="EMBL" id="CP072788">
    <property type="protein sequence ID" value="QTR04736.1"/>
    <property type="molecule type" value="Genomic_DNA"/>
</dbReference>
<dbReference type="AlphaFoldDB" id="A0A8T8I1T7"/>
<evidence type="ECO:0000313" key="2">
    <source>
        <dbReference type="Proteomes" id="UP000671828"/>
    </source>
</evidence>
<protein>
    <submittedName>
        <fullName evidence="1">Sugar ABC transporter substrate-binding protein</fullName>
    </submittedName>
</protein>
<evidence type="ECO:0000313" key="1">
    <source>
        <dbReference type="EMBL" id="QTR04736.1"/>
    </source>
</evidence>
<reference evidence="1" key="1">
    <citation type="submission" date="2021-04" db="EMBL/GenBank/DDBJ databases">
        <title>Saccharothrix algeriensis WGS.</title>
        <authorList>
            <person name="Stuskova K."/>
            <person name="Hakalova E."/>
            <person name="Tebbal A.B."/>
            <person name="Eichmeier A."/>
        </authorList>
    </citation>
    <scope>NUCLEOTIDE SEQUENCE</scope>
    <source>
        <strain evidence="1">NRRL B-24137</strain>
    </source>
</reference>
<feature type="non-terminal residue" evidence="1">
    <location>
        <position position="1"/>
    </location>
</feature>
<dbReference type="Proteomes" id="UP000671828">
    <property type="component" value="Chromosome"/>
</dbReference>
<organism evidence="1 2">
    <name type="scientific">Saccharothrix algeriensis</name>
    <dbReference type="NCBI Taxonomy" id="173560"/>
    <lineage>
        <taxon>Bacteria</taxon>
        <taxon>Bacillati</taxon>
        <taxon>Actinomycetota</taxon>
        <taxon>Actinomycetes</taxon>
        <taxon>Pseudonocardiales</taxon>
        <taxon>Pseudonocardiaceae</taxon>
        <taxon>Saccharothrix</taxon>
    </lineage>
</organism>
<name>A0A8T8I1T7_9PSEU</name>
<sequence>YMTVFKPIEEEARAAAKLAGALARGDTAAADALAKDVSKDPEGGREVKSVLLTALLITKDNVKAVVD</sequence>
<dbReference type="SUPFAM" id="SSF53822">
    <property type="entry name" value="Periplasmic binding protein-like I"/>
    <property type="match status" value="1"/>
</dbReference>
<accession>A0A8T8I1T7</accession>
<feature type="non-terminal residue" evidence="1">
    <location>
        <position position="67"/>
    </location>
</feature>
<dbReference type="Gene3D" id="3.40.50.2300">
    <property type="match status" value="2"/>
</dbReference>
<dbReference type="InterPro" id="IPR028082">
    <property type="entry name" value="Peripla_BP_I"/>
</dbReference>
<gene>
    <name evidence="1" type="ORF">J7S33_07905</name>
</gene>
<proteinExistence type="predicted"/>